<evidence type="ECO:0000313" key="3">
    <source>
        <dbReference type="Proteomes" id="UP000679220"/>
    </source>
</evidence>
<proteinExistence type="predicted"/>
<reference evidence="2" key="1">
    <citation type="journal article" date="2018" name="Int. J. Syst. Evol. Microbiol.">
        <title>Carboxylicivirga sediminis sp. nov., isolated from coastal sediment.</title>
        <authorList>
            <person name="Wang F.Q."/>
            <person name="Ren L.H."/>
            <person name="Zou R.J."/>
            <person name="Sun Y.Z."/>
            <person name="Liu X.J."/>
            <person name="Jiang F."/>
            <person name="Liu L.J."/>
        </authorList>
    </citation>
    <scope>NUCLEOTIDE SEQUENCE</scope>
    <source>
        <strain evidence="2">JR1</strain>
    </source>
</reference>
<dbReference type="RefSeq" id="WP_212188851.1">
    <property type="nucleotide sequence ID" value="NZ_JAGTAR010000005.1"/>
</dbReference>
<name>A0A941F243_9BACT</name>
<dbReference type="InterPro" id="IPR012674">
    <property type="entry name" value="Calycin"/>
</dbReference>
<feature type="transmembrane region" description="Helical" evidence="1">
    <location>
        <begin position="123"/>
        <end position="145"/>
    </location>
</feature>
<reference evidence="2" key="2">
    <citation type="submission" date="2021-04" db="EMBL/GenBank/DDBJ databases">
        <authorList>
            <person name="Zhang T."/>
            <person name="Zhang Y."/>
            <person name="Lu D."/>
            <person name="Zuo D."/>
            <person name="Du Z."/>
        </authorList>
    </citation>
    <scope>NUCLEOTIDE SEQUENCE</scope>
    <source>
        <strain evidence="2">JR1</strain>
    </source>
</reference>
<feature type="transmembrane region" description="Helical" evidence="1">
    <location>
        <begin position="12"/>
        <end position="32"/>
    </location>
</feature>
<dbReference type="AlphaFoldDB" id="A0A941F243"/>
<comment type="caution">
    <text evidence="2">The sequence shown here is derived from an EMBL/GenBank/DDBJ whole genome shotgun (WGS) entry which is preliminary data.</text>
</comment>
<evidence type="ECO:0000256" key="1">
    <source>
        <dbReference type="SAM" id="Phobius"/>
    </source>
</evidence>
<dbReference type="Proteomes" id="UP000679220">
    <property type="component" value="Unassembled WGS sequence"/>
</dbReference>
<keyword evidence="3" id="KW-1185">Reference proteome</keyword>
<dbReference type="EMBL" id="JAGTAR010000005">
    <property type="protein sequence ID" value="MBR8534952.1"/>
    <property type="molecule type" value="Genomic_DNA"/>
</dbReference>
<gene>
    <name evidence="2" type="ORF">KDU71_05215</name>
</gene>
<sequence>MVEFFRVYHTSSISIQLIIVGILLIIFTSFSFRFKNITNKACYANIELKEIIEQKKEKLYKFTTVNGNTFYYSQTFWRIELPAIDSLLGEQVRISYYDGNKIISMVTLEGGKKISPNTKVTDYYFTFIFVILLNTVLLILFIWLLRRLFKSLSIDRK</sequence>
<keyword evidence="1" id="KW-1133">Transmembrane helix</keyword>
<protein>
    <submittedName>
        <fullName evidence="2">Uncharacterized protein</fullName>
    </submittedName>
</protein>
<keyword evidence="1" id="KW-0812">Transmembrane</keyword>
<keyword evidence="1" id="KW-0472">Membrane</keyword>
<accession>A0A941F243</accession>
<dbReference type="SUPFAM" id="SSF50814">
    <property type="entry name" value="Lipocalins"/>
    <property type="match status" value="1"/>
</dbReference>
<organism evidence="2 3">
    <name type="scientific">Carboxylicivirga sediminis</name>
    <dbReference type="NCBI Taxonomy" id="2006564"/>
    <lineage>
        <taxon>Bacteria</taxon>
        <taxon>Pseudomonadati</taxon>
        <taxon>Bacteroidota</taxon>
        <taxon>Bacteroidia</taxon>
        <taxon>Marinilabiliales</taxon>
        <taxon>Marinilabiliaceae</taxon>
        <taxon>Carboxylicivirga</taxon>
    </lineage>
</organism>
<evidence type="ECO:0000313" key="2">
    <source>
        <dbReference type="EMBL" id="MBR8534952.1"/>
    </source>
</evidence>